<evidence type="ECO:0000256" key="5">
    <source>
        <dbReference type="ARBA" id="ARBA00023136"/>
    </source>
</evidence>
<gene>
    <name evidence="7" type="ORF">COCNU_15G001760</name>
</gene>
<dbReference type="GO" id="GO:0016020">
    <property type="term" value="C:membrane"/>
    <property type="evidence" value="ECO:0007669"/>
    <property type="project" value="UniProtKB-SubCell"/>
</dbReference>
<keyword evidence="3 6" id="KW-0812">Transmembrane</keyword>
<keyword evidence="8" id="KW-1185">Reference proteome</keyword>
<dbReference type="PANTHER" id="PTHR31113:SF2">
    <property type="entry name" value="OS04G0423200 PROTEIN"/>
    <property type="match status" value="1"/>
</dbReference>
<name>A0A8K0IWK2_COCNU</name>
<accession>A0A8K0IWK2</accession>
<evidence type="ECO:0000256" key="6">
    <source>
        <dbReference type="SAM" id="Phobius"/>
    </source>
</evidence>
<dbReference type="OrthoDB" id="776561at2759"/>
<organism evidence="7 8">
    <name type="scientific">Cocos nucifera</name>
    <name type="common">Coconut palm</name>
    <dbReference type="NCBI Taxonomy" id="13894"/>
    <lineage>
        <taxon>Eukaryota</taxon>
        <taxon>Viridiplantae</taxon>
        <taxon>Streptophyta</taxon>
        <taxon>Embryophyta</taxon>
        <taxon>Tracheophyta</taxon>
        <taxon>Spermatophyta</taxon>
        <taxon>Magnoliopsida</taxon>
        <taxon>Liliopsida</taxon>
        <taxon>Arecaceae</taxon>
        <taxon>Arecoideae</taxon>
        <taxon>Cocoseae</taxon>
        <taxon>Attaleinae</taxon>
        <taxon>Cocos</taxon>
    </lineage>
</organism>
<comment type="caution">
    <text evidence="7">The sequence shown here is derived from an EMBL/GenBank/DDBJ whole genome shotgun (WGS) entry which is preliminary data.</text>
</comment>
<proteinExistence type="inferred from homology"/>
<evidence type="ECO:0000256" key="3">
    <source>
        <dbReference type="ARBA" id="ARBA00022692"/>
    </source>
</evidence>
<dbReference type="EMBL" id="CM017886">
    <property type="protein sequence ID" value="KAG1369810.1"/>
    <property type="molecule type" value="Genomic_DNA"/>
</dbReference>
<sequence length="402" mass="45421">MVFISQRSVLAWDGAHIVYREVRDGQVARGRDRGWGLPGRLGAAGWARILTFPNQTPYGEKFSAIEKSVSVNEEYLNVLRTQSFAEFTTKARLLANEHSDTSKSNNHAMETLLQPDQDAIPSLLEAPIFTKAPSDLKLLITSYFETSAEASRICGHLLRSIDETHSHYQCIQRILKNFGDHSPADMRSTISELDSFALLSNPFPNPSQQDFKLIHDQYSSILHHLKLKRNKVARRNKQIECIKKVSGISLTVICGVVGLVAIVIAVHSLSGFLMGPALMGLSPLHLKKKLSNLKNIRSKFLKKLEDQLDVAAKGTYILNRDFDTMSQLVASLYNEVEHYIAMIRFCLERREDKFPLQEVVKELKRRSHGFTQQVKELQEHVCLCLVTINKARLLVIKEISTA</sequence>
<comment type="similarity">
    <text evidence="2">Belongs to the UPF0496 family.</text>
</comment>
<evidence type="ECO:0000313" key="8">
    <source>
        <dbReference type="Proteomes" id="UP000797356"/>
    </source>
</evidence>
<keyword evidence="4 6" id="KW-1133">Transmembrane helix</keyword>
<comment type="subcellular location">
    <subcellularLocation>
        <location evidence="1">Membrane</location>
    </subcellularLocation>
</comment>
<dbReference type="Proteomes" id="UP000797356">
    <property type="component" value="Chromosome 15"/>
</dbReference>
<keyword evidence="5 6" id="KW-0472">Membrane</keyword>
<dbReference type="AlphaFoldDB" id="A0A8K0IWK2"/>
<reference evidence="7" key="1">
    <citation type="journal article" date="2017" name="Gigascience">
        <title>The genome draft of coconut (Cocos nucifera).</title>
        <authorList>
            <person name="Xiao Y."/>
            <person name="Xu P."/>
            <person name="Fan H."/>
            <person name="Baudouin L."/>
            <person name="Xia W."/>
            <person name="Bocs S."/>
            <person name="Xu J."/>
            <person name="Li Q."/>
            <person name="Guo A."/>
            <person name="Zhou L."/>
            <person name="Li J."/>
            <person name="Wu Y."/>
            <person name="Ma Z."/>
            <person name="Armero A."/>
            <person name="Issali A.E."/>
            <person name="Liu N."/>
            <person name="Peng M."/>
            <person name="Yang Y."/>
        </authorList>
    </citation>
    <scope>NUCLEOTIDE SEQUENCE</scope>
    <source>
        <tissue evidence="7">Spear leaf of Hainan Tall coconut</tissue>
    </source>
</reference>
<dbReference type="PANTHER" id="PTHR31113">
    <property type="entry name" value="UPF0496 PROTEIN 3-RELATED"/>
    <property type="match status" value="1"/>
</dbReference>
<evidence type="ECO:0000256" key="1">
    <source>
        <dbReference type="ARBA" id="ARBA00004370"/>
    </source>
</evidence>
<dbReference type="Pfam" id="PF05055">
    <property type="entry name" value="DUF677"/>
    <property type="match status" value="1"/>
</dbReference>
<feature type="transmembrane region" description="Helical" evidence="6">
    <location>
        <begin position="248"/>
        <end position="281"/>
    </location>
</feature>
<evidence type="ECO:0000256" key="2">
    <source>
        <dbReference type="ARBA" id="ARBA00009074"/>
    </source>
</evidence>
<evidence type="ECO:0000256" key="4">
    <source>
        <dbReference type="ARBA" id="ARBA00022989"/>
    </source>
</evidence>
<reference evidence="7" key="2">
    <citation type="submission" date="2019-07" db="EMBL/GenBank/DDBJ databases">
        <authorList>
            <person name="Yang Y."/>
            <person name="Bocs S."/>
            <person name="Baudouin L."/>
        </authorList>
    </citation>
    <scope>NUCLEOTIDE SEQUENCE</scope>
    <source>
        <tissue evidence="7">Spear leaf of Hainan Tall coconut</tissue>
    </source>
</reference>
<evidence type="ECO:0000313" key="7">
    <source>
        <dbReference type="EMBL" id="KAG1369810.1"/>
    </source>
</evidence>
<protein>
    <submittedName>
        <fullName evidence="7">UPF0496 protein</fullName>
    </submittedName>
</protein>
<dbReference type="InterPro" id="IPR007749">
    <property type="entry name" value="DUF677"/>
</dbReference>